<feature type="transmembrane region" description="Helical" evidence="1">
    <location>
        <begin position="154"/>
        <end position="173"/>
    </location>
</feature>
<feature type="transmembrane region" description="Helical" evidence="1">
    <location>
        <begin position="125"/>
        <end position="148"/>
    </location>
</feature>
<dbReference type="SUPFAM" id="SSF103473">
    <property type="entry name" value="MFS general substrate transporter"/>
    <property type="match status" value="1"/>
</dbReference>
<name>A0A9P0BPI1_CHRIL</name>
<dbReference type="Gene3D" id="1.20.1250.20">
    <property type="entry name" value="MFS general substrate transporter like domains"/>
    <property type="match status" value="1"/>
</dbReference>
<protein>
    <submittedName>
        <fullName evidence="2">Uncharacterized protein</fullName>
    </submittedName>
</protein>
<dbReference type="OrthoDB" id="5296287at2759"/>
<dbReference type="EMBL" id="LR824018">
    <property type="protein sequence ID" value="CAH0586916.1"/>
    <property type="molecule type" value="Genomic_DNA"/>
</dbReference>
<evidence type="ECO:0000313" key="2">
    <source>
        <dbReference type="EMBL" id="CAH0586916.1"/>
    </source>
</evidence>
<dbReference type="AlphaFoldDB" id="A0A9P0BPI1"/>
<sequence>MLSTYNIRMMFIFAAIFWILYYFLWSQIYVRMYSDEDINYLLLKVLCVLTVFGCLTKVSSAKLTLRYLLLVHVVITGIFTAGVTFLYKGPVRSFLSSIALASGVLAHALILNITPRLFAINIRATVVGCCHATGQLGSIISYLLFLFQPLNDDMLVGIELTVTMVLVGLCFIFPDVDGRELPDIIEDMDYFAELTKPLRWVTQKTNSPSIEEVQIRLYSFGSVGRSTSQSLLDETRPGAQPIGYIRLWKVLRNYVRRKLSRRINPE</sequence>
<keyword evidence="1" id="KW-1133">Transmembrane helix</keyword>
<dbReference type="InterPro" id="IPR036259">
    <property type="entry name" value="MFS_trans_sf"/>
</dbReference>
<gene>
    <name evidence="2" type="ORF">CINC_LOCUS3408</name>
</gene>
<organism evidence="2 3">
    <name type="scientific">Chrysodeixis includens</name>
    <name type="common">Soybean looper</name>
    <name type="synonym">Pseudoplusia includens</name>
    <dbReference type="NCBI Taxonomy" id="689277"/>
    <lineage>
        <taxon>Eukaryota</taxon>
        <taxon>Metazoa</taxon>
        <taxon>Ecdysozoa</taxon>
        <taxon>Arthropoda</taxon>
        <taxon>Hexapoda</taxon>
        <taxon>Insecta</taxon>
        <taxon>Pterygota</taxon>
        <taxon>Neoptera</taxon>
        <taxon>Endopterygota</taxon>
        <taxon>Lepidoptera</taxon>
        <taxon>Glossata</taxon>
        <taxon>Ditrysia</taxon>
        <taxon>Noctuoidea</taxon>
        <taxon>Noctuidae</taxon>
        <taxon>Plusiinae</taxon>
        <taxon>Chrysodeixis</taxon>
    </lineage>
</organism>
<keyword evidence="3" id="KW-1185">Reference proteome</keyword>
<proteinExistence type="predicted"/>
<dbReference type="Proteomes" id="UP001154114">
    <property type="component" value="Chromosome 15"/>
</dbReference>
<keyword evidence="1" id="KW-0472">Membrane</keyword>
<feature type="transmembrane region" description="Helical" evidence="1">
    <location>
        <begin position="7"/>
        <end position="26"/>
    </location>
</feature>
<feature type="transmembrane region" description="Helical" evidence="1">
    <location>
        <begin position="38"/>
        <end position="55"/>
    </location>
</feature>
<accession>A0A9P0BPI1</accession>
<feature type="transmembrane region" description="Helical" evidence="1">
    <location>
        <begin position="67"/>
        <end position="87"/>
    </location>
</feature>
<evidence type="ECO:0000256" key="1">
    <source>
        <dbReference type="SAM" id="Phobius"/>
    </source>
</evidence>
<feature type="transmembrane region" description="Helical" evidence="1">
    <location>
        <begin position="93"/>
        <end position="113"/>
    </location>
</feature>
<evidence type="ECO:0000313" key="3">
    <source>
        <dbReference type="Proteomes" id="UP001154114"/>
    </source>
</evidence>
<reference evidence="2" key="1">
    <citation type="submission" date="2021-12" db="EMBL/GenBank/DDBJ databases">
        <authorList>
            <person name="King R."/>
        </authorList>
    </citation>
    <scope>NUCLEOTIDE SEQUENCE</scope>
</reference>
<keyword evidence="1" id="KW-0812">Transmembrane</keyword>